<feature type="signal peptide" evidence="1">
    <location>
        <begin position="1"/>
        <end position="26"/>
    </location>
</feature>
<dbReference type="EMBL" id="CP048836">
    <property type="protein sequence ID" value="QID19115.1"/>
    <property type="molecule type" value="Genomic_DNA"/>
</dbReference>
<feature type="chain" id="PRO_5025328962" evidence="1">
    <location>
        <begin position="27"/>
        <end position="174"/>
    </location>
</feature>
<evidence type="ECO:0000256" key="1">
    <source>
        <dbReference type="SAM" id="SignalP"/>
    </source>
</evidence>
<dbReference type="RefSeq" id="WP_173767405.1">
    <property type="nucleotide sequence ID" value="NZ_CP048836.1"/>
</dbReference>
<dbReference type="Pfam" id="PF05573">
    <property type="entry name" value="NosL"/>
    <property type="match status" value="1"/>
</dbReference>
<evidence type="ECO:0000313" key="2">
    <source>
        <dbReference type="EMBL" id="QID19115.1"/>
    </source>
</evidence>
<dbReference type="PANTHER" id="PTHR41247">
    <property type="entry name" value="HTH-TYPE TRANSCRIPTIONAL REPRESSOR YCNK"/>
    <property type="match status" value="1"/>
</dbReference>
<dbReference type="Gene3D" id="3.30.70.2060">
    <property type="match status" value="1"/>
</dbReference>
<organism evidence="2 3">
    <name type="scientific">Nitrogeniibacter mangrovi</name>
    <dbReference type="NCBI Taxonomy" id="2016596"/>
    <lineage>
        <taxon>Bacteria</taxon>
        <taxon>Pseudomonadati</taxon>
        <taxon>Pseudomonadota</taxon>
        <taxon>Betaproteobacteria</taxon>
        <taxon>Rhodocyclales</taxon>
        <taxon>Zoogloeaceae</taxon>
        <taxon>Nitrogeniibacter</taxon>
    </lineage>
</organism>
<dbReference type="SUPFAM" id="SSF160387">
    <property type="entry name" value="NosL/MerB-like"/>
    <property type="match status" value="1"/>
</dbReference>
<dbReference type="PROSITE" id="PS51257">
    <property type="entry name" value="PROKAR_LIPOPROTEIN"/>
    <property type="match status" value="1"/>
</dbReference>
<dbReference type="KEGG" id="azq:G3580_16715"/>
<evidence type="ECO:0000313" key="3">
    <source>
        <dbReference type="Proteomes" id="UP000501991"/>
    </source>
</evidence>
<gene>
    <name evidence="2" type="ORF">G3580_16715</name>
</gene>
<keyword evidence="1" id="KW-0732">Signal</keyword>
<dbReference type="Gene3D" id="3.30.70.2050">
    <property type="match status" value="1"/>
</dbReference>
<protein>
    <submittedName>
        <fullName evidence="2">Nitrous oxide reductase accessory protein NosL</fullName>
    </submittedName>
</protein>
<dbReference type="InterPro" id="IPR008719">
    <property type="entry name" value="N2O_reductase_NosL"/>
</dbReference>
<name>A0A6C1B8G7_9RHOO</name>
<proteinExistence type="predicted"/>
<keyword evidence="3" id="KW-1185">Reference proteome</keyword>
<sequence length="174" mass="18559">MIFSPRFLPAAALAATVLLAGCGKQAGEVPAVPVNITAGTTCVLDGMLLANFPGPKAQILYDGAAEPDFFCDTVEMFNVYLQPEQARRVRAVFVQDMGKADWNKPRGHWIDATQAFYVLGSDARGSMGPTIAAFAQEADARTFAKAHGGKVATFNEVTPDQVVLDGGVLKDHKM</sequence>
<dbReference type="AlphaFoldDB" id="A0A6C1B8G7"/>
<dbReference type="Proteomes" id="UP000501991">
    <property type="component" value="Chromosome"/>
</dbReference>
<dbReference type="PANTHER" id="PTHR41247:SF1">
    <property type="entry name" value="HTH-TYPE TRANSCRIPTIONAL REPRESSOR YCNK"/>
    <property type="match status" value="1"/>
</dbReference>
<accession>A0A6C1B8G7</accession>
<reference evidence="2 3" key="1">
    <citation type="submission" date="2020-02" db="EMBL/GenBank/DDBJ databases">
        <title>Nitrogenibacter mangrovi gen. nov., sp. nov. isolated from mangrove sediment, a denitrifying betaproteobacterium.</title>
        <authorList>
            <person name="Liao H."/>
            <person name="Tian Y."/>
        </authorList>
    </citation>
    <scope>NUCLEOTIDE SEQUENCE [LARGE SCALE GENOMIC DNA]</scope>
    <source>
        <strain evidence="2 3">M9-3-2</strain>
    </source>
</reference>